<name>A0ABW3EBN9_9LACO</name>
<keyword evidence="4 6" id="KW-1133">Transmembrane helix</keyword>
<evidence type="ECO:0000256" key="4">
    <source>
        <dbReference type="ARBA" id="ARBA00022989"/>
    </source>
</evidence>
<evidence type="ECO:0000259" key="7">
    <source>
        <dbReference type="PROSITE" id="PS50850"/>
    </source>
</evidence>
<feature type="transmembrane region" description="Helical" evidence="6">
    <location>
        <begin position="92"/>
        <end position="108"/>
    </location>
</feature>
<feature type="transmembrane region" description="Helical" evidence="6">
    <location>
        <begin position="244"/>
        <end position="262"/>
    </location>
</feature>
<dbReference type="PANTHER" id="PTHR23508:SF10">
    <property type="entry name" value="CARBOXYLIC ACID TRANSPORTER PROTEIN HOMOLOG"/>
    <property type="match status" value="1"/>
</dbReference>
<comment type="caution">
    <text evidence="8">The sequence shown here is derived from an EMBL/GenBank/DDBJ whole genome shotgun (WGS) entry which is preliminary data.</text>
</comment>
<evidence type="ECO:0000256" key="3">
    <source>
        <dbReference type="ARBA" id="ARBA00022692"/>
    </source>
</evidence>
<feature type="transmembrane region" description="Helical" evidence="6">
    <location>
        <begin position="175"/>
        <end position="192"/>
    </location>
</feature>
<feature type="transmembrane region" description="Helical" evidence="6">
    <location>
        <begin position="282"/>
        <end position="303"/>
    </location>
</feature>
<dbReference type="Gene3D" id="1.20.1250.20">
    <property type="entry name" value="MFS general substrate transporter like domains"/>
    <property type="match status" value="1"/>
</dbReference>
<keyword evidence="3 6" id="KW-0812">Transmembrane</keyword>
<dbReference type="PROSITE" id="PS50850">
    <property type="entry name" value="MFS"/>
    <property type="match status" value="1"/>
</dbReference>
<dbReference type="EMBL" id="JBHTIO010000016">
    <property type="protein sequence ID" value="MFD0896685.1"/>
    <property type="molecule type" value="Genomic_DNA"/>
</dbReference>
<gene>
    <name evidence="8" type="ORF">ACFQZ7_02915</name>
</gene>
<organism evidence="8 9">
    <name type="scientific">Loigolactobacillus binensis</name>
    <dbReference type="NCBI Taxonomy" id="2559922"/>
    <lineage>
        <taxon>Bacteria</taxon>
        <taxon>Bacillati</taxon>
        <taxon>Bacillota</taxon>
        <taxon>Bacilli</taxon>
        <taxon>Lactobacillales</taxon>
        <taxon>Lactobacillaceae</taxon>
        <taxon>Loigolactobacillus</taxon>
    </lineage>
</organism>
<keyword evidence="2" id="KW-0813">Transport</keyword>
<dbReference type="InterPro" id="IPR020846">
    <property type="entry name" value="MFS_dom"/>
</dbReference>
<dbReference type="PROSITE" id="PS00216">
    <property type="entry name" value="SUGAR_TRANSPORT_1"/>
    <property type="match status" value="1"/>
</dbReference>
<evidence type="ECO:0000256" key="5">
    <source>
        <dbReference type="ARBA" id="ARBA00023136"/>
    </source>
</evidence>
<dbReference type="InterPro" id="IPR005828">
    <property type="entry name" value="MFS_sugar_transport-like"/>
</dbReference>
<feature type="transmembrane region" description="Helical" evidence="6">
    <location>
        <begin position="333"/>
        <end position="356"/>
    </location>
</feature>
<dbReference type="InterPro" id="IPR036259">
    <property type="entry name" value="MFS_trans_sf"/>
</dbReference>
<evidence type="ECO:0000313" key="9">
    <source>
        <dbReference type="Proteomes" id="UP001597104"/>
    </source>
</evidence>
<feature type="transmembrane region" description="Helical" evidence="6">
    <location>
        <begin position="61"/>
        <end position="80"/>
    </location>
</feature>
<protein>
    <submittedName>
        <fullName evidence="8">MFS transporter</fullName>
    </submittedName>
</protein>
<sequence>MEQTASLKQRLDLTRETPLFYRVFAMIAAGMILDAGDVYMASAINSTLIQTHFATLFQGSLFLSAGFLGLFVGSIAAGFIGDFFGRKRAYQTNLLIFGVFTILGAFAPTIQLLIAARFCAAIGLGAEIVTGYALINEFAPVKTRGRWSGITAVVANLGAPVTLLIATIMIPNLGWRSMFILIGILALILWVARRHFPESPRWLLARDRCAEAEAIITELEKNGSYQRENQVAPTAKVETNIGRGLFVAIVAVSAVMLCQYTFTSWVPTLLVKRGINVVHSLGFSTIMMIGAPVGAIIGAALVDRIGRKKVIAPTFVITAFLGLLYAHQDATTGVLIVGFLLTTGFYVLMAAVVGVYMSELFPTYFRFRGTGYANGVAKLLTVLTPYLAAWAISRVSPNLIFYFIAALALIAAVVVQFFGPETKQKITRNVNSSATPWSQTVS</sequence>
<evidence type="ECO:0000313" key="8">
    <source>
        <dbReference type="EMBL" id="MFD0896685.1"/>
    </source>
</evidence>
<feature type="transmembrane region" description="Helical" evidence="6">
    <location>
        <begin position="399"/>
        <end position="419"/>
    </location>
</feature>
<feature type="transmembrane region" description="Helical" evidence="6">
    <location>
        <begin position="20"/>
        <end position="41"/>
    </location>
</feature>
<feature type="transmembrane region" description="Helical" evidence="6">
    <location>
        <begin position="310"/>
        <end position="327"/>
    </location>
</feature>
<evidence type="ECO:0000256" key="1">
    <source>
        <dbReference type="ARBA" id="ARBA00004651"/>
    </source>
</evidence>
<dbReference type="RefSeq" id="WP_137638526.1">
    <property type="nucleotide sequence ID" value="NZ_BJDN01000027.1"/>
</dbReference>
<dbReference type="CDD" id="cd17316">
    <property type="entry name" value="MFS_SV2_like"/>
    <property type="match status" value="1"/>
</dbReference>
<dbReference type="SUPFAM" id="SSF103473">
    <property type="entry name" value="MFS general substrate transporter"/>
    <property type="match status" value="1"/>
</dbReference>
<keyword evidence="9" id="KW-1185">Reference proteome</keyword>
<proteinExistence type="predicted"/>
<accession>A0ABW3EBN9</accession>
<reference evidence="9" key="1">
    <citation type="journal article" date="2019" name="Int. J. Syst. Evol. Microbiol.">
        <title>The Global Catalogue of Microorganisms (GCM) 10K type strain sequencing project: providing services to taxonomists for standard genome sequencing and annotation.</title>
        <authorList>
            <consortium name="The Broad Institute Genomics Platform"/>
            <consortium name="The Broad Institute Genome Sequencing Center for Infectious Disease"/>
            <person name="Wu L."/>
            <person name="Ma J."/>
        </authorList>
    </citation>
    <scope>NUCLEOTIDE SEQUENCE [LARGE SCALE GENOMIC DNA]</scope>
    <source>
        <strain evidence="9">CCM 8925</strain>
    </source>
</reference>
<evidence type="ECO:0000256" key="2">
    <source>
        <dbReference type="ARBA" id="ARBA00022448"/>
    </source>
</evidence>
<dbReference type="InterPro" id="IPR005829">
    <property type="entry name" value="Sugar_transporter_CS"/>
</dbReference>
<feature type="transmembrane region" description="Helical" evidence="6">
    <location>
        <begin position="114"/>
        <end position="135"/>
    </location>
</feature>
<dbReference type="Pfam" id="PF00083">
    <property type="entry name" value="Sugar_tr"/>
    <property type="match status" value="1"/>
</dbReference>
<feature type="domain" description="Major facilitator superfamily (MFS) profile" evidence="7">
    <location>
        <begin position="23"/>
        <end position="423"/>
    </location>
</feature>
<feature type="transmembrane region" description="Helical" evidence="6">
    <location>
        <begin position="147"/>
        <end position="169"/>
    </location>
</feature>
<dbReference type="Proteomes" id="UP001597104">
    <property type="component" value="Unassembled WGS sequence"/>
</dbReference>
<feature type="transmembrane region" description="Helical" evidence="6">
    <location>
        <begin position="376"/>
        <end position="393"/>
    </location>
</feature>
<dbReference type="PANTHER" id="PTHR23508">
    <property type="entry name" value="CARBOXYLIC ACID TRANSPORTER PROTEIN HOMOLOG"/>
    <property type="match status" value="1"/>
</dbReference>
<comment type="subcellular location">
    <subcellularLocation>
        <location evidence="1">Cell membrane</location>
        <topology evidence="1">Multi-pass membrane protein</topology>
    </subcellularLocation>
</comment>
<evidence type="ECO:0000256" key="6">
    <source>
        <dbReference type="SAM" id="Phobius"/>
    </source>
</evidence>
<keyword evidence="5 6" id="KW-0472">Membrane</keyword>